<organism evidence="2 3">
    <name type="scientific">Ciona intestinalis</name>
    <name type="common">Transparent sea squirt</name>
    <name type="synonym">Ascidia intestinalis</name>
    <dbReference type="NCBI Taxonomy" id="7719"/>
    <lineage>
        <taxon>Eukaryota</taxon>
        <taxon>Metazoa</taxon>
        <taxon>Chordata</taxon>
        <taxon>Tunicata</taxon>
        <taxon>Ascidiacea</taxon>
        <taxon>Phlebobranchia</taxon>
        <taxon>Cionidae</taxon>
        <taxon>Ciona</taxon>
    </lineage>
</organism>
<feature type="region of interest" description="Disordered" evidence="1">
    <location>
        <begin position="107"/>
        <end position="187"/>
    </location>
</feature>
<accession>H2XJZ1</accession>
<evidence type="ECO:0000313" key="3">
    <source>
        <dbReference type="Proteomes" id="UP000008144"/>
    </source>
</evidence>
<proteinExistence type="predicted"/>
<dbReference type="AlphaFoldDB" id="H2XJZ1"/>
<reference evidence="3" key="1">
    <citation type="journal article" date="2002" name="Science">
        <title>The draft genome of Ciona intestinalis: insights into chordate and vertebrate origins.</title>
        <authorList>
            <person name="Dehal P."/>
            <person name="Satou Y."/>
            <person name="Campbell R.K."/>
            <person name="Chapman J."/>
            <person name="Degnan B."/>
            <person name="De Tomaso A."/>
            <person name="Davidson B."/>
            <person name="Di Gregorio A."/>
            <person name="Gelpke M."/>
            <person name="Goodstein D.M."/>
            <person name="Harafuji N."/>
            <person name="Hastings K.E."/>
            <person name="Ho I."/>
            <person name="Hotta K."/>
            <person name="Huang W."/>
            <person name="Kawashima T."/>
            <person name="Lemaire P."/>
            <person name="Martinez D."/>
            <person name="Meinertzhagen I.A."/>
            <person name="Necula S."/>
            <person name="Nonaka M."/>
            <person name="Putnam N."/>
            <person name="Rash S."/>
            <person name="Saiga H."/>
            <person name="Satake M."/>
            <person name="Terry A."/>
            <person name="Yamada L."/>
            <person name="Wang H.G."/>
            <person name="Awazu S."/>
            <person name="Azumi K."/>
            <person name="Boore J."/>
            <person name="Branno M."/>
            <person name="Chin-Bow S."/>
            <person name="DeSantis R."/>
            <person name="Doyle S."/>
            <person name="Francino P."/>
            <person name="Keys D.N."/>
            <person name="Haga S."/>
            <person name="Hayashi H."/>
            <person name="Hino K."/>
            <person name="Imai K.S."/>
            <person name="Inaba K."/>
            <person name="Kano S."/>
            <person name="Kobayashi K."/>
            <person name="Kobayashi M."/>
            <person name="Lee B.I."/>
            <person name="Makabe K.W."/>
            <person name="Manohar C."/>
            <person name="Matassi G."/>
            <person name="Medina M."/>
            <person name="Mochizuki Y."/>
            <person name="Mount S."/>
            <person name="Morishita T."/>
            <person name="Miura S."/>
            <person name="Nakayama A."/>
            <person name="Nishizaka S."/>
            <person name="Nomoto H."/>
            <person name="Ohta F."/>
            <person name="Oishi K."/>
            <person name="Rigoutsos I."/>
            <person name="Sano M."/>
            <person name="Sasaki A."/>
            <person name="Sasakura Y."/>
            <person name="Shoguchi E."/>
            <person name="Shin-i T."/>
            <person name="Spagnuolo A."/>
            <person name="Stainier D."/>
            <person name="Suzuki M.M."/>
            <person name="Tassy O."/>
            <person name="Takatori N."/>
            <person name="Tokuoka M."/>
            <person name="Yagi K."/>
            <person name="Yoshizaki F."/>
            <person name="Wada S."/>
            <person name="Zhang C."/>
            <person name="Hyatt P.D."/>
            <person name="Larimer F."/>
            <person name="Detter C."/>
            <person name="Doggett N."/>
            <person name="Glavina T."/>
            <person name="Hawkins T."/>
            <person name="Richardson P."/>
            <person name="Lucas S."/>
            <person name="Kohara Y."/>
            <person name="Levine M."/>
            <person name="Satoh N."/>
            <person name="Rokhsar D.S."/>
        </authorList>
    </citation>
    <scope>NUCLEOTIDE SEQUENCE [LARGE SCALE GENOMIC DNA]</scope>
</reference>
<feature type="compositionally biased region" description="Polar residues" evidence="1">
    <location>
        <begin position="142"/>
        <end position="158"/>
    </location>
</feature>
<dbReference type="HOGENOM" id="CLU_1291534_0_0_1"/>
<dbReference type="Ensembl" id="ENSCINT00000037329.1">
    <property type="protein sequence ID" value="ENSCINP00000029973.1"/>
    <property type="gene ID" value="ENSCING00000024023.1"/>
</dbReference>
<dbReference type="InParanoid" id="H2XJZ1"/>
<sequence length="214" mass="23886">MKGAIQKYFAPCNNNSQVTKHKRSRSNDVIEISSDDDFKPKIEKRKRKLRKSDGKQTKSPKLKNGHSSAAAKKTTIKTPSLLDHGVTSNKDIVELVKTEVIDLDLEPETSPKKGENVSKPFKTIKQGKLQSEDCKSVEGASITAQKNFLKMNLSQKSQSKTDNKKLGDNTGQKVGDLSNNTEKVGGKESVGKRAYYLENFEMVVNSVQQNRDDW</sequence>
<name>H2XJZ1_CIOIN</name>
<reference evidence="2" key="2">
    <citation type="submission" date="2025-08" db="UniProtKB">
        <authorList>
            <consortium name="Ensembl"/>
        </authorList>
    </citation>
    <scope>IDENTIFICATION</scope>
</reference>
<protein>
    <submittedName>
        <fullName evidence="2">Uncharacterized protein</fullName>
    </submittedName>
</protein>
<evidence type="ECO:0000313" key="2">
    <source>
        <dbReference type="Ensembl" id="ENSCINP00000029973.1"/>
    </source>
</evidence>
<reference evidence="2" key="3">
    <citation type="submission" date="2025-09" db="UniProtKB">
        <authorList>
            <consortium name="Ensembl"/>
        </authorList>
    </citation>
    <scope>IDENTIFICATION</scope>
</reference>
<evidence type="ECO:0000256" key="1">
    <source>
        <dbReference type="SAM" id="MobiDB-lite"/>
    </source>
</evidence>
<keyword evidence="3" id="KW-1185">Reference proteome</keyword>
<dbReference type="Proteomes" id="UP000008144">
    <property type="component" value="Unassembled WGS sequence"/>
</dbReference>
<feature type="compositionally biased region" description="Polar residues" evidence="1">
    <location>
        <begin position="169"/>
        <end position="182"/>
    </location>
</feature>
<feature type="region of interest" description="Disordered" evidence="1">
    <location>
        <begin position="15"/>
        <end position="84"/>
    </location>
</feature>